<feature type="repeat" description="ANK" evidence="5">
    <location>
        <begin position="148"/>
        <end position="180"/>
    </location>
</feature>
<accession>A0A9J7HHS4</accession>
<evidence type="ECO:0000256" key="3">
    <source>
        <dbReference type="ARBA" id="ARBA00022741"/>
    </source>
</evidence>
<dbReference type="InterPro" id="IPR027417">
    <property type="entry name" value="P-loop_NTPase"/>
</dbReference>
<keyword evidence="4 5" id="KW-0040">ANK repeat</keyword>
<dbReference type="GO" id="GO:0061629">
    <property type="term" value="F:RNA polymerase II-specific DNA-binding transcription factor binding"/>
    <property type="evidence" value="ECO:0000318"/>
    <property type="project" value="GO_Central"/>
</dbReference>
<evidence type="ECO:0000256" key="2">
    <source>
        <dbReference type="ARBA" id="ARBA00022737"/>
    </source>
</evidence>
<dbReference type="OrthoDB" id="9988411at2759"/>
<feature type="domain" description="Roc" evidence="6">
    <location>
        <begin position="248"/>
        <end position="397"/>
    </location>
</feature>
<dbReference type="OMA" id="FSHVIND"/>
<evidence type="ECO:0000256" key="1">
    <source>
        <dbReference type="ARBA" id="ARBA00001946"/>
    </source>
</evidence>
<dbReference type="Pfam" id="PF00023">
    <property type="entry name" value="Ank"/>
    <property type="match status" value="1"/>
</dbReference>
<evidence type="ECO:0000256" key="5">
    <source>
        <dbReference type="PROSITE-ProRule" id="PRU00023"/>
    </source>
</evidence>
<reference evidence="8" key="2">
    <citation type="submission" date="2025-08" db="UniProtKB">
        <authorList>
            <consortium name="RefSeq"/>
        </authorList>
    </citation>
    <scope>IDENTIFICATION</scope>
    <source>
        <strain evidence="8">S238N-H82</strain>
        <tissue evidence="8">Testes</tissue>
    </source>
</reference>
<sequence length="397" mass="44262">MDASEYEFEWAVYRGDVQTVRRGLQAGWDFNHRFKGFPGNGTALHEASWNGNTEIVKLLLQHDADVNATDLHGGTALHSASRDALHFSRVSVNGKTETVKLLLQHDADVEARDNDGGTALHVASLAGYTKIVELLLQHDAGVEARDNDGRTSLHVASRYGKAKTVKLLLQHNADVEARDNDGWTALHLACKYQETEVVKLLIQHGADIEVKNKDGEKPLDYIYDKDVRRFLSNLAAEVSYHKLMKQSGGVKVDRFKLCICGPQEAGKSTLKESLQTGHVTAFFRDRMTPDHRPHERTPGVNVGTTNIPGVGEVSVWDFAGQSEYAVTHSMFMDAENTVFIVMYNIMAEIETQKREVHWWLCFIKSCNTKSTPSVILVASHADQTDTGKRVQRLPEQA</sequence>
<keyword evidence="3" id="KW-0547">Nucleotide-binding</keyword>
<evidence type="ECO:0000256" key="4">
    <source>
        <dbReference type="ARBA" id="ARBA00023043"/>
    </source>
</evidence>
<evidence type="ECO:0000313" key="7">
    <source>
        <dbReference type="Proteomes" id="UP000001554"/>
    </source>
</evidence>
<dbReference type="PROSITE" id="PS51424">
    <property type="entry name" value="ROC"/>
    <property type="match status" value="1"/>
</dbReference>
<dbReference type="Proteomes" id="UP000001554">
    <property type="component" value="Chromosome 16"/>
</dbReference>
<dbReference type="Pfam" id="PF12796">
    <property type="entry name" value="Ank_2"/>
    <property type="match status" value="2"/>
</dbReference>
<dbReference type="PRINTS" id="PR01415">
    <property type="entry name" value="ANKYRIN"/>
</dbReference>
<feature type="repeat" description="ANK" evidence="5">
    <location>
        <begin position="39"/>
        <end position="71"/>
    </location>
</feature>
<dbReference type="RefSeq" id="XP_035658154.1">
    <property type="nucleotide sequence ID" value="XM_035802261.1"/>
</dbReference>
<keyword evidence="7" id="KW-1185">Reference proteome</keyword>
<evidence type="ECO:0000259" key="6">
    <source>
        <dbReference type="PROSITE" id="PS51424"/>
    </source>
</evidence>
<organism evidence="7 8">
    <name type="scientific">Branchiostoma floridae</name>
    <name type="common">Florida lancelet</name>
    <name type="synonym">Amphioxus</name>
    <dbReference type="NCBI Taxonomy" id="7739"/>
    <lineage>
        <taxon>Eukaryota</taxon>
        <taxon>Metazoa</taxon>
        <taxon>Chordata</taxon>
        <taxon>Cephalochordata</taxon>
        <taxon>Leptocardii</taxon>
        <taxon>Amphioxiformes</taxon>
        <taxon>Branchiostomatidae</taxon>
        <taxon>Branchiostoma</taxon>
    </lineage>
</organism>
<dbReference type="InterPro" id="IPR020859">
    <property type="entry name" value="ROC"/>
</dbReference>
<dbReference type="KEGG" id="bfo:118403529"/>
<dbReference type="SUPFAM" id="SSF48403">
    <property type="entry name" value="Ankyrin repeat"/>
    <property type="match status" value="1"/>
</dbReference>
<dbReference type="PROSITE" id="PS50088">
    <property type="entry name" value="ANK_REPEAT"/>
    <property type="match status" value="5"/>
</dbReference>
<dbReference type="Gene3D" id="3.40.50.300">
    <property type="entry name" value="P-loop containing nucleotide triphosphate hydrolases"/>
    <property type="match status" value="1"/>
</dbReference>
<dbReference type="SUPFAM" id="SSF52540">
    <property type="entry name" value="P-loop containing nucleoside triphosphate hydrolases"/>
    <property type="match status" value="1"/>
</dbReference>
<dbReference type="InterPro" id="IPR002110">
    <property type="entry name" value="Ankyrin_rpt"/>
</dbReference>
<dbReference type="PROSITE" id="PS50297">
    <property type="entry name" value="ANK_REP_REGION"/>
    <property type="match status" value="4"/>
</dbReference>
<comment type="cofactor">
    <cofactor evidence="1">
        <name>Mg(2+)</name>
        <dbReference type="ChEBI" id="CHEBI:18420"/>
    </cofactor>
</comment>
<evidence type="ECO:0000313" key="8">
    <source>
        <dbReference type="RefSeq" id="XP_035658154.1"/>
    </source>
</evidence>
<dbReference type="InterPro" id="IPR036770">
    <property type="entry name" value="Ankyrin_rpt-contain_sf"/>
</dbReference>
<reference evidence="7" key="1">
    <citation type="journal article" date="2020" name="Nat. Ecol. Evol.">
        <title>Deeply conserved synteny resolves early events in vertebrate evolution.</title>
        <authorList>
            <person name="Simakov O."/>
            <person name="Marletaz F."/>
            <person name="Yue J.X."/>
            <person name="O'Connell B."/>
            <person name="Jenkins J."/>
            <person name="Brandt A."/>
            <person name="Calef R."/>
            <person name="Tung C.H."/>
            <person name="Huang T.K."/>
            <person name="Schmutz J."/>
            <person name="Satoh N."/>
            <person name="Yu J.K."/>
            <person name="Putnam N.H."/>
            <person name="Green R.E."/>
            <person name="Rokhsar D.S."/>
        </authorList>
    </citation>
    <scope>NUCLEOTIDE SEQUENCE [LARGE SCALE GENOMIC DNA]</scope>
    <source>
        <strain evidence="7">S238N-H82</strain>
    </source>
</reference>
<dbReference type="GeneID" id="118403529"/>
<feature type="repeat" description="ANK" evidence="5">
    <location>
        <begin position="181"/>
        <end position="213"/>
    </location>
</feature>
<dbReference type="GO" id="GO:0005634">
    <property type="term" value="C:nucleus"/>
    <property type="evidence" value="ECO:0000318"/>
    <property type="project" value="GO_Central"/>
</dbReference>
<dbReference type="Pfam" id="PF08477">
    <property type="entry name" value="Roc"/>
    <property type="match status" value="1"/>
</dbReference>
<name>A0A9J7HHS4_BRAFL</name>
<dbReference type="GO" id="GO:0000166">
    <property type="term" value="F:nucleotide binding"/>
    <property type="evidence" value="ECO:0007669"/>
    <property type="project" value="UniProtKB-KW"/>
</dbReference>
<gene>
    <name evidence="8" type="primary">LOC118403529</name>
</gene>
<dbReference type="AlphaFoldDB" id="A0A9J7HHS4"/>
<feature type="repeat" description="ANK" evidence="5">
    <location>
        <begin position="72"/>
        <end position="114"/>
    </location>
</feature>
<dbReference type="Gene3D" id="1.25.40.20">
    <property type="entry name" value="Ankyrin repeat-containing domain"/>
    <property type="match status" value="2"/>
</dbReference>
<protein>
    <submittedName>
        <fullName evidence="8">Ankyrin repeat protein RF_0381</fullName>
    </submittedName>
</protein>
<keyword evidence="2" id="KW-0677">Repeat</keyword>
<proteinExistence type="predicted"/>
<dbReference type="PANTHER" id="PTHR24171">
    <property type="entry name" value="ANKYRIN REPEAT DOMAIN-CONTAINING PROTEIN 39-RELATED"/>
    <property type="match status" value="1"/>
</dbReference>
<dbReference type="GO" id="GO:0006357">
    <property type="term" value="P:regulation of transcription by RNA polymerase II"/>
    <property type="evidence" value="ECO:0000318"/>
    <property type="project" value="GO_Central"/>
</dbReference>
<feature type="repeat" description="ANK" evidence="5">
    <location>
        <begin position="115"/>
        <end position="147"/>
    </location>
</feature>
<dbReference type="SMART" id="SM00248">
    <property type="entry name" value="ANK"/>
    <property type="match status" value="5"/>
</dbReference>